<protein>
    <submittedName>
        <fullName evidence="3">15201_t:CDS:1</fullName>
    </submittedName>
</protein>
<keyword evidence="4" id="KW-1185">Reference proteome</keyword>
<dbReference type="Proteomes" id="UP000789375">
    <property type="component" value="Unassembled WGS sequence"/>
</dbReference>
<proteinExistence type="predicted"/>
<comment type="caution">
    <text evidence="3">The sequence shown here is derived from an EMBL/GenBank/DDBJ whole genome shotgun (WGS) entry which is preliminary data.</text>
</comment>
<organism evidence="3 4">
    <name type="scientific">Funneliformis mosseae</name>
    <name type="common">Endomycorrhizal fungus</name>
    <name type="synonym">Glomus mosseae</name>
    <dbReference type="NCBI Taxonomy" id="27381"/>
    <lineage>
        <taxon>Eukaryota</taxon>
        <taxon>Fungi</taxon>
        <taxon>Fungi incertae sedis</taxon>
        <taxon>Mucoromycota</taxon>
        <taxon>Glomeromycotina</taxon>
        <taxon>Glomeromycetes</taxon>
        <taxon>Glomerales</taxon>
        <taxon>Glomeraceae</taxon>
        <taxon>Funneliformis</taxon>
    </lineage>
</organism>
<evidence type="ECO:0000256" key="1">
    <source>
        <dbReference type="SAM" id="MobiDB-lite"/>
    </source>
</evidence>
<name>A0A9N8VGY8_FUNMO</name>
<keyword evidence="2" id="KW-0472">Membrane</keyword>
<dbReference type="AlphaFoldDB" id="A0A9N8VGY8"/>
<dbReference type="EMBL" id="CAJVPP010000201">
    <property type="protein sequence ID" value="CAG8454817.1"/>
    <property type="molecule type" value="Genomic_DNA"/>
</dbReference>
<reference evidence="3" key="1">
    <citation type="submission" date="2021-06" db="EMBL/GenBank/DDBJ databases">
        <authorList>
            <person name="Kallberg Y."/>
            <person name="Tangrot J."/>
            <person name="Rosling A."/>
        </authorList>
    </citation>
    <scope>NUCLEOTIDE SEQUENCE</scope>
    <source>
        <strain evidence="3">87-6 pot B 2015</strain>
    </source>
</reference>
<feature type="region of interest" description="Disordered" evidence="1">
    <location>
        <begin position="50"/>
        <end position="70"/>
    </location>
</feature>
<evidence type="ECO:0000313" key="3">
    <source>
        <dbReference type="EMBL" id="CAG8454817.1"/>
    </source>
</evidence>
<keyword evidence="2" id="KW-1133">Transmembrane helix</keyword>
<accession>A0A9N8VGY8</accession>
<keyword evidence="2" id="KW-0812">Transmembrane</keyword>
<feature type="compositionally biased region" description="Polar residues" evidence="1">
    <location>
        <begin position="51"/>
        <end position="70"/>
    </location>
</feature>
<evidence type="ECO:0000256" key="2">
    <source>
        <dbReference type="SAM" id="Phobius"/>
    </source>
</evidence>
<feature type="transmembrane region" description="Helical" evidence="2">
    <location>
        <begin position="15"/>
        <end position="34"/>
    </location>
</feature>
<gene>
    <name evidence="3" type="ORF">FMOSSE_LOCUS1726</name>
</gene>
<evidence type="ECO:0000313" key="4">
    <source>
        <dbReference type="Proteomes" id="UP000789375"/>
    </source>
</evidence>
<sequence length="70" mass="7813">MSLGNRASDFAHRTLVIALAGIAVYSFVGAGVMINRRLDKSKEMYMRQELQKFSQDTSQNSESIVTDDNV</sequence>